<evidence type="ECO:0000256" key="1">
    <source>
        <dbReference type="SAM" id="MobiDB-lite"/>
    </source>
</evidence>
<evidence type="ECO:0000313" key="3">
    <source>
        <dbReference type="Proteomes" id="UP001372338"/>
    </source>
</evidence>
<dbReference type="AlphaFoldDB" id="A0AAN9F0E2"/>
<organism evidence="2 3">
    <name type="scientific">Crotalaria pallida</name>
    <name type="common">Smooth rattlebox</name>
    <name type="synonym">Crotalaria striata</name>
    <dbReference type="NCBI Taxonomy" id="3830"/>
    <lineage>
        <taxon>Eukaryota</taxon>
        <taxon>Viridiplantae</taxon>
        <taxon>Streptophyta</taxon>
        <taxon>Embryophyta</taxon>
        <taxon>Tracheophyta</taxon>
        <taxon>Spermatophyta</taxon>
        <taxon>Magnoliopsida</taxon>
        <taxon>eudicotyledons</taxon>
        <taxon>Gunneridae</taxon>
        <taxon>Pentapetalae</taxon>
        <taxon>rosids</taxon>
        <taxon>fabids</taxon>
        <taxon>Fabales</taxon>
        <taxon>Fabaceae</taxon>
        <taxon>Papilionoideae</taxon>
        <taxon>50 kb inversion clade</taxon>
        <taxon>genistoids sensu lato</taxon>
        <taxon>core genistoids</taxon>
        <taxon>Crotalarieae</taxon>
        <taxon>Crotalaria</taxon>
    </lineage>
</organism>
<gene>
    <name evidence="2" type="ORF">RIF29_20016</name>
</gene>
<dbReference type="InterPro" id="IPR036691">
    <property type="entry name" value="Endo/exonu/phosph_ase_sf"/>
</dbReference>
<feature type="compositionally biased region" description="Pro residues" evidence="1">
    <location>
        <begin position="9"/>
        <end position="21"/>
    </location>
</feature>
<evidence type="ECO:0000313" key="2">
    <source>
        <dbReference type="EMBL" id="KAK7267347.1"/>
    </source>
</evidence>
<dbReference type="EMBL" id="JAYWIO010000004">
    <property type="protein sequence ID" value="KAK7267347.1"/>
    <property type="molecule type" value="Genomic_DNA"/>
</dbReference>
<feature type="compositionally biased region" description="Basic and acidic residues" evidence="1">
    <location>
        <begin position="180"/>
        <end position="201"/>
    </location>
</feature>
<feature type="region of interest" description="Disordered" evidence="1">
    <location>
        <begin position="1"/>
        <end position="26"/>
    </location>
</feature>
<dbReference type="SUPFAM" id="SSF56219">
    <property type="entry name" value="DNase I-like"/>
    <property type="match status" value="1"/>
</dbReference>
<feature type="region of interest" description="Disordered" evidence="1">
    <location>
        <begin position="87"/>
        <end position="106"/>
    </location>
</feature>
<dbReference type="PANTHER" id="PTHR33710:SF64">
    <property type="entry name" value="ENDONUCLEASE_EXONUCLEASE_PHOSPHATASE DOMAIN-CONTAINING PROTEIN"/>
    <property type="match status" value="1"/>
</dbReference>
<sequence length="365" mass="42241">MVRKKGRPPKSPSPHPSPTPNTIPKNIDLLNLDEEDMEDIEDLSPKKAGSILKKLDELRAKIKGKAIVEEEGEGMNKELITLNIITQNTSTQSPDPAFLGEQPRRASIWDSKQTKKVWVEKRRPSREDIEKVDDALRLKKQIEEGKIPEANIGIATEAVKEALKDKCGEEEEEVSVVKETQPERMDKEQEGQNEKDKKEDQWTPVMTRRKGQDLMEIGVSMMEKWVLLGDFNCCLNIQEKLGGHQLDYSQIEGFRDFVFHCQLEDMKYGGCFYTWNNRQEGEDRIFSKLDRVLVNEEWCRVWPEMQTEFINNGTSDHIPMVVKWSTNIAGEGFILNRNRLWRLLRTSISLFYLMGADLRVCQKMK</sequence>
<name>A0AAN9F0E2_CROPI</name>
<proteinExistence type="predicted"/>
<reference evidence="2 3" key="1">
    <citation type="submission" date="2024-01" db="EMBL/GenBank/DDBJ databases">
        <title>The genomes of 5 underutilized Papilionoideae crops provide insights into root nodulation and disease resistanc.</title>
        <authorList>
            <person name="Yuan L."/>
        </authorList>
    </citation>
    <scope>NUCLEOTIDE SEQUENCE [LARGE SCALE GENOMIC DNA]</scope>
    <source>
        <strain evidence="2">ZHUSHIDOU_FW_LH</strain>
        <tissue evidence="2">Leaf</tissue>
    </source>
</reference>
<dbReference type="Gene3D" id="3.60.10.10">
    <property type="entry name" value="Endonuclease/exonuclease/phosphatase"/>
    <property type="match status" value="1"/>
</dbReference>
<dbReference type="Proteomes" id="UP001372338">
    <property type="component" value="Unassembled WGS sequence"/>
</dbReference>
<dbReference type="PANTHER" id="PTHR33710">
    <property type="entry name" value="BNAC02G09200D PROTEIN"/>
    <property type="match status" value="1"/>
</dbReference>
<protein>
    <submittedName>
        <fullName evidence="2">Uncharacterized protein</fullName>
    </submittedName>
</protein>
<keyword evidence="3" id="KW-1185">Reference proteome</keyword>
<feature type="region of interest" description="Disordered" evidence="1">
    <location>
        <begin position="170"/>
        <end position="201"/>
    </location>
</feature>
<accession>A0AAN9F0E2</accession>
<comment type="caution">
    <text evidence="2">The sequence shown here is derived from an EMBL/GenBank/DDBJ whole genome shotgun (WGS) entry which is preliminary data.</text>
</comment>